<keyword evidence="4 6" id="KW-0472">Membrane</keyword>
<evidence type="ECO:0000313" key="7">
    <source>
        <dbReference type="EMBL" id="GFH57384.1"/>
    </source>
</evidence>
<evidence type="ECO:0000256" key="6">
    <source>
        <dbReference type="SAM" id="Phobius"/>
    </source>
</evidence>
<dbReference type="PANTHER" id="PTHR23519">
    <property type="entry name" value="AUTOPHAGY-RELATED PROTEIN 22"/>
    <property type="match status" value="1"/>
</dbReference>
<dbReference type="InterPro" id="IPR050495">
    <property type="entry name" value="ATG22/LtaA_families"/>
</dbReference>
<evidence type="ECO:0000256" key="3">
    <source>
        <dbReference type="ARBA" id="ARBA00022989"/>
    </source>
</evidence>
<dbReference type="GO" id="GO:0022857">
    <property type="term" value="F:transmembrane transporter activity"/>
    <property type="evidence" value="ECO:0007669"/>
    <property type="project" value="InterPro"/>
</dbReference>
<name>A0AAD3D440_9STRA</name>
<dbReference type="GO" id="GO:0012505">
    <property type="term" value="C:endomembrane system"/>
    <property type="evidence" value="ECO:0007669"/>
    <property type="project" value="UniProtKB-SubCell"/>
</dbReference>
<dbReference type="Proteomes" id="UP001054902">
    <property type="component" value="Unassembled WGS sequence"/>
</dbReference>
<gene>
    <name evidence="7" type="ORF">CTEN210_13860</name>
</gene>
<feature type="transmembrane region" description="Helical" evidence="6">
    <location>
        <begin position="228"/>
        <end position="245"/>
    </location>
</feature>
<evidence type="ECO:0000313" key="8">
    <source>
        <dbReference type="Proteomes" id="UP001054902"/>
    </source>
</evidence>
<accession>A0AAD3D440</accession>
<evidence type="ECO:0000256" key="2">
    <source>
        <dbReference type="ARBA" id="ARBA00022692"/>
    </source>
</evidence>
<feature type="compositionally biased region" description="Low complexity" evidence="5">
    <location>
        <begin position="1"/>
        <end position="11"/>
    </location>
</feature>
<evidence type="ECO:0000256" key="1">
    <source>
        <dbReference type="ARBA" id="ARBA00004127"/>
    </source>
</evidence>
<comment type="caution">
    <text evidence="7">The sequence shown here is derived from an EMBL/GenBank/DDBJ whole genome shotgun (WGS) entry which is preliminary data.</text>
</comment>
<keyword evidence="8" id="KW-1185">Reference proteome</keyword>
<protein>
    <submittedName>
        <fullName evidence="7">Uncharacterized protein</fullName>
    </submittedName>
</protein>
<keyword evidence="2 6" id="KW-0812">Transmembrane</keyword>
<evidence type="ECO:0000256" key="4">
    <source>
        <dbReference type="ARBA" id="ARBA00023136"/>
    </source>
</evidence>
<feature type="transmembrane region" description="Helical" evidence="6">
    <location>
        <begin position="416"/>
        <end position="433"/>
    </location>
</feature>
<feature type="transmembrane region" description="Helical" evidence="6">
    <location>
        <begin position="128"/>
        <end position="145"/>
    </location>
</feature>
<dbReference type="InterPro" id="IPR011701">
    <property type="entry name" value="MFS"/>
</dbReference>
<feature type="transmembrane region" description="Helical" evidence="6">
    <location>
        <begin position="453"/>
        <end position="472"/>
    </location>
</feature>
<dbReference type="EMBL" id="BLLK01000058">
    <property type="protein sequence ID" value="GFH57384.1"/>
    <property type="molecule type" value="Genomic_DNA"/>
</dbReference>
<sequence length="505" mass="56765">MEEEPIASAASGPPPSHETDSLEEDLRPFRFSCLNKWFLYKTNDATGTGLIKMACGQVTMSNTFLSTAFLTLAQMEIGCYDDNIECGKVYGYKPSSLITLIGTVSGLLSAFFLPFIGAMIDCTRHRKLIGIISSFLLMLVQFVQIETTQSTWFFMSILQALNGFIFQVVTLASFAYLPEIGRVVGEDTMNKYFAEWAVARIIFQLVYMVIVIGSSIGFSLDDIRTGKLAQALNVPLSGLCFYYGWKYMQEKEAKNELSNNESIFSVGFVQVFQTAKTIWRHYGCSLGWFLLAVTFGDAACNSFVLLAVTYLKEVMHFSSSEVGIMFLITVIFTIPGSYVGKLLTERYSCPKTSMKIQIAAFVVINSAGFHFLEDPSRVKLTFCFGALWGILLGWYFQTESLIFSMIVPKGNETEIAGFFLYCTQVLGWLPPLVFTEMNEYGIPLKWGGIHLNFYLVIALICYFCMAPWSHCLDLVQWNRMDDGIALGENIISQKSSEHEERMHIS</sequence>
<feature type="transmembrane region" description="Helical" evidence="6">
    <location>
        <begin position="197"/>
        <end position="216"/>
    </location>
</feature>
<proteinExistence type="predicted"/>
<feature type="transmembrane region" description="Helical" evidence="6">
    <location>
        <begin position="151"/>
        <end position="177"/>
    </location>
</feature>
<evidence type="ECO:0000256" key="5">
    <source>
        <dbReference type="SAM" id="MobiDB-lite"/>
    </source>
</evidence>
<dbReference type="PANTHER" id="PTHR23519:SF1">
    <property type="entry name" value="AUTOPHAGY-RELATED PROTEIN 22"/>
    <property type="match status" value="1"/>
</dbReference>
<feature type="transmembrane region" description="Helical" evidence="6">
    <location>
        <begin position="356"/>
        <end position="372"/>
    </location>
</feature>
<dbReference type="SUPFAM" id="SSF103473">
    <property type="entry name" value="MFS general substrate transporter"/>
    <property type="match status" value="1"/>
</dbReference>
<feature type="transmembrane region" description="Helical" evidence="6">
    <location>
        <begin position="323"/>
        <end position="344"/>
    </location>
</feature>
<keyword evidence="3 6" id="KW-1133">Transmembrane helix</keyword>
<dbReference type="InterPro" id="IPR036259">
    <property type="entry name" value="MFS_trans_sf"/>
</dbReference>
<dbReference type="CDD" id="cd06174">
    <property type="entry name" value="MFS"/>
    <property type="match status" value="1"/>
</dbReference>
<feature type="transmembrane region" description="Helical" evidence="6">
    <location>
        <begin position="97"/>
        <end position="116"/>
    </location>
</feature>
<reference evidence="7 8" key="1">
    <citation type="journal article" date="2021" name="Sci. Rep.">
        <title>The genome of the diatom Chaetoceros tenuissimus carries an ancient integrated fragment of an extant virus.</title>
        <authorList>
            <person name="Hongo Y."/>
            <person name="Kimura K."/>
            <person name="Takaki Y."/>
            <person name="Yoshida Y."/>
            <person name="Baba S."/>
            <person name="Kobayashi G."/>
            <person name="Nagasaki K."/>
            <person name="Hano T."/>
            <person name="Tomaru Y."/>
        </authorList>
    </citation>
    <scope>NUCLEOTIDE SEQUENCE [LARGE SCALE GENOMIC DNA]</scope>
    <source>
        <strain evidence="7 8">NIES-3715</strain>
    </source>
</reference>
<organism evidence="7 8">
    <name type="scientific">Chaetoceros tenuissimus</name>
    <dbReference type="NCBI Taxonomy" id="426638"/>
    <lineage>
        <taxon>Eukaryota</taxon>
        <taxon>Sar</taxon>
        <taxon>Stramenopiles</taxon>
        <taxon>Ochrophyta</taxon>
        <taxon>Bacillariophyta</taxon>
        <taxon>Coscinodiscophyceae</taxon>
        <taxon>Chaetocerotophycidae</taxon>
        <taxon>Chaetocerotales</taxon>
        <taxon>Chaetocerotaceae</taxon>
        <taxon>Chaetoceros</taxon>
    </lineage>
</organism>
<feature type="region of interest" description="Disordered" evidence="5">
    <location>
        <begin position="1"/>
        <end position="23"/>
    </location>
</feature>
<feature type="transmembrane region" description="Helical" evidence="6">
    <location>
        <begin position="286"/>
        <end position="311"/>
    </location>
</feature>
<comment type="subcellular location">
    <subcellularLocation>
        <location evidence="1">Endomembrane system</location>
        <topology evidence="1">Multi-pass membrane protein</topology>
    </subcellularLocation>
</comment>
<dbReference type="Pfam" id="PF07690">
    <property type="entry name" value="MFS_1"/>
    <property type="match status" value="1"/>
</dbReference>
<dbReference type="Gene3D" id="1.20.1250.20">
    <property type="entry name" value="MFS general substrate transporter like domains"/>
    <property type="match status" value="2"/>
</dbReference>
<dbReference type="AlphaFoldDB" id="A0AAD3D440"/>